<dbReference type="InterPro" id="IPR036236">
    <property type="entry name" value="Znf_C2H2_sf"/>
</dbReference>
<name>A0ABD3THB4_SINWO</name>
<feature type="domain" description="C2H2-type" evidence="13">
    <location>
        <begin position="1193"/>
        <end position="1220"/>
    </location>
</feature>
<dbReference type="Proteomes" id="UP001634394">
    <property type="component" value="Unassembled WGS sequence"/>
</dbReference>
<comment type="subcellular location">
    <subcellularLocation>
        <location evidence="1">Nucleus</location>
    </subcellularLocation>
</comment>
<feature type="region of interest" description="Disordered" evidence="12">
    <location>
        <begin position="1070"/>
        <end position="1104"/>
    </location>
</feature>
<dbReference type="GO" id="GO:0032502">
    <property type="term" value="P:developmental process"/>
    <property type="evidence" value="ECO:0007669"/>
    <property type="project" value="UniProtKB-ARBA"/>
</dbReference>
<feature type="compositionally biased region" description="Polar residues" evidence="12">
    <location>
        <begin position="1001"/>
        <end position="1011"/>
    </location>
</feature>
<feature type="region of interest" description="Disordered" evidence="12">
    <location>
        <begin position="715"/>
        <end position="753"/>
    </location>
</feature>
<evidence type="ECO:0000256" key="5">
    <source>
        <dbReference type="ARBA" id="ARBA00022771"/>
    </source>
</evidence>
<evidence type="ECO:0000256" key="10">
    <source>
        <dbReference type="ARBA" id="ARBA00023242"/>
    </source>
</evidence>
<feature type="domain" description="C2H2-type" evidence="13">
    <location>
        <begin position="123"/>
        <end position="150"/>
    </location>
</feature>
<dbReference type="Gene3D" id="3.30.160.60">
    <property type="entry name" value="Classic Zinc Finger"/>
    <property type="match status" value="8"/>
</dbReference>
<dbReference type="GO" id="GO:0000981">
    <property type="term" value="F:DNA-binding transcription factor activity, RNA polymerase II-specific"/>
    <property type="evidence" value="ECO:0007669"/>
    <property type="project" value="UniProtKB-ARBA"/>
</dbReference>
<feature type="domain" description="C2H2-type" evidence="13">
    <location>
        <begin position="151"/>
        <end position="175"/>
    </location>
</feature>
<evidence type="ECO:0000256" key="11">
    <source>
        <dbReference type="PROSITE-ProRule" id="PRU00042"/>
    </source>
</evidence>
<gene>
    <name evidence="14" type="ORF">ACJMK2_021867</name>
</gene>
<keyword evidence="10" id="KW-0539">Nucleus</keyword>
<feature type="compositionally biased region" description="Polar residues" evidence="12">
    <location>
        <begin position="35"/>
        <end position="44"/>
    </location>
</feature>
<dbReference type="PROSITE" id="PS50157">
    <property type="entry name" value="ZINC_FINGER_C2H2_2"/>
    <property type="match status" value="10"/>
</dbReference>
<keyword evidence="6" id="KW-0862">Zinc</keyword>
<dbReference type="SMART" id="SM00355">
    <property type="entry name" value="ZnF_C2H2"/>
    <property type="match status" value="12"/>
</dbReference>
<feature type="domain" description="C2H2-type" evidence="13">
    <location>
        <begin position="649"/>
        <end position="676"/>
    </location>
</feature>
<dbReference type="FunFam" id="3.30.160.60:FF:000176">
    <property type="entry name" value="zinc finger protein 70"/>
    <property type="match status" value="1"/>
</dbReference>
<keyword evidence="9" id="KW-0804">Transcription</keyword>
<keyword evidence="7" id="KW-0805">Transcription regulation</keyword>
<evidence type="ECO:0000256" key="8">
    <source>
        <dbReference type="ARBA" id="ARBA00023125"/>
    </source>
</evidence>
<dbReference type="PANTHER" id="PTHR19818:SF139">
    <property type="entry name" value="PAIR-RULE PROTEIN ODD-PAIRED"/>
    <property type="match status" value="1"/>
</dbReference>
<keyword evidence="4" id="KW-0677">Repeat</keyword>
<feature type="domain" description="C2H2-type" evidence="13">
    <location>
        <begin position="805"/>
        <end position="833"/>
    </location>
</feature>
<dbReference type="PANTHER" id="PTHR19818">
    <property type="entry name" value="ZINC FINGER PROTEIN ZIC AND GLI"/>
    <property type="match status" value="1"/>
</dbReference>
<dbReference type="GO" id="GO:0008270">
    <property type="term" value="F:zinc ion binding"/>
    <property type="evidence" value="ECO:0007669"/>
    <property type="project" value="UniProtKB-KW"/>
</dbReference>
<proteinExistence type="inferred from homology"/>
<reference evidence="14 15" key="1">
    <citation type="submission" date="2024-11" db="EMBL/GenBank/DDBJ databases">
        <title>Chromosome-level genome assembly of the freshwater bivalve Anodonta woodiana.</title>
        <authorList>
            <person name="Chen X."/>
        </authorList>
    </citation>
    <scope>NUCLEOTIDE SEQUENCE [LARGE SCALE GENOMIC DNA]</scope>
    <source>
        <strain evidence="14">MN2024</strain>
        <tissue evidence="14">Gills</tissue>
    </source>
</reference>
<feature type="region of interest" description="Disordered" evidence="12">
    <location>
        <begin position="253"/>
        <end position="274"/>
    </location>
</feature>
<evidence type="ECO:0000256" key="9">
    <source>
        <dbReference type="ARBA" id="ARBA00023163"/>
    </source>
</evidence>
<keyword evidence="8" id="KW-0238">DNA-binding</keyword>
<evidence type="ECO:0000256" key="7">
    <source>
        <dbReference type="ARBA" id="ARBA00023015"/>
    </source>
</evidence>
<protein>
    <recommendedName>
        <fullName evidence="13">C2H2-type domain-containing protein</fullName>
    </recommendedName>
</protein>
<dbReference type="FunFam" id="3.30.160.60:FF:000202">
    <property type="entry name" value="Zinc finger protein 574"/>
    <property type="match status" value="1"/>
</dbReference>
<feature type="compositionally biased region" description="Basic and acidic residues" evidence="12">
    <location>
        <begin position="45"/>
        <end position="59"/>
    </location>
</feature>
<organism evidence="14 15">
    <name type="scientific">Sinanodonta woodiana</name>
    <name type="common">Chinese pond mussel</name>
    <name type="synonym">Anodonta woodiana</name>
    <dbReference type="NCBI Taxonomy" id="1069815"/>
    <lineage>
        <taxon>Eukaryota</taxon>
        <taxon>Metazoa</taxon>
        <taxon>Spiralia</taxon>
        <taxon>Lophotrochozoa</taxon>
        <taxon>Mollusca</taxon>
        <taxon>Bivalvia</taxon>
        <taxon>Autobranchia</taxon>
        <taxon>Heteroconchia</taxon>
        <taxon>Palaeoheterodonta</taxon>
        <taxon>Unionida</taxon>
        <taxon>Unionoidea</taxon>
        <taxon>Unionidae</taxon>
        <taxon>Unioninae</taxon>
        <taxon>Sinanodonta</taxon>
    </lineage>
</organism>
<feature type="domain" description="C2H2-type" evidence="13">
    <location>
        <begin position="1221"/>
        <end position="1248"/>
    </location>
</feature>
<feature type="domain" description="C2H2-type" evidence="13">
    <location>
        <begin position="367"/>
        <end position="394"/>
    </location>
</feature>
<keyword evidence="15" id="KW-1185">Reference proteome</keyword>
<feature type="compositionally biased region" description="Low complexity" evidence="12">
    <location>
        <begin position="1085"/>
        <end position="1101"/>
    </location>
</feature>
<dbReference type="GO" id="GO:0005634">
    <property type="term" value="C:nucleus"/>
    <property type="evidence" value="ECO:0007669"/>
    <property type="project" value="UniProtKB-SubCell"/>
</dbReference>
<evidence type="ECO:0000259" key="13">
    <source>
        <dbReference type="PROSITE" id="PS50157"/>
    </source>
</evidence>
<feature type="compositionally biased region" description="Basic residues" evidence="12">
    <location>
        <begin position="1"/>
        <end position="11"/>
    </location>
</feature>
<keyword evidence="3" id="KW-0479">Metal-binding</keyword>
<evidence type="ECO:0000256" key="4">
    <source>
        <dbReference type="ARBA" id="ARBA00022737"/>
    </source>
</evidence>
<dbReference type="PROSITE" id="PS00028">
    <property type="entry name" value="ZINC_FINGER_C2H2_1"/>
    <property type="match status" value="8"/>
</dbReference>
<accession>A0ABD3THB4</accession>
<feature type="region of interest" description="Disordered" evidence="12">
    <location>
        <begin position="196"/>
        <end position="216"/>
    </location>
</feature>
<sequence>MPKSSRRKQSKPQHLLNENDDKEPVTGTSIEAHETNNGTSQSYKANKDELDIAENHGEANSDAVNGVSSDEEMSDEEKLLPLDGDGLKLDKVESKGSSISGMERTIEIPPLSFAVPPPSLAHRTCQYCNVVKKSPADLQRHVRKHTGERPFVCQVCQKAFKAKRSLQYHEYVHHGIIHNDCNIVERYSGMRKRKIELDQQRGNQSPSEDNDLDLEDDENHEVKKYRLDSEQLGHPDGCEGSGQVQDTGYITIPARDPPPEEDYHAPSSGNSTAGSELLNKALLDTQAGDTRRATFDSKRAFTELKSRDMTLNCRALSDFHQGQTAFSGLDTARTAPPILPGNPMEVRHLPEQNRYLLEFSGDALAGRTCMICSKIFPKPSDLKRHMMCHTGEKPFKCEFCGKPFRAKSSMHYHQKAAHGLDIELSPGLEERYMRMKTRATNNMLQRRHLVNASPVFNSDSSQGSRLNFVPMVKQEPGFSQELGSRDHGSKLDQAYNGRLDGELKVEPMSRTESEVNACQELGEMDDLEEETRSTDSSHHQSSSHFIHSKPGSFPMSTFHRAPGLYSFSHITPDLRSLSTFPISHKESGPNDFAMQDKEQFSSLRLETEGHVIAGEQPFKKNRISIQNETVLVTRLDGVDLNTGNEMSVYKCYLCGQMFHYLSRMQCHLSVHFERNLSFYECCFCEETFEFKTQMRQHILRKHSGERKVNAIAKGENCKESRSTGSSSPESRKYLQPNSSVITSGNSSTSPGVKSNIEEKMMTVSNYSSKRGLSNGCYVCRYCRKTFYRVLSLHKHMRVHFWNRNYFCRICGKSFNQNITLQQHMLRFHWKKPSNPTHGSYSSSGAGMRGKFLMKSHLGQHFSNSREISKRRYSGQHIGQIRRSGSSPCDDIVGTTQSDDTKQAVTIVMPVSPEGVLDQENKDITDGGETVAVGTVDGDDDSSKSEIIATPRRSLLPQSSKSKRKSGQPMKIENRDSPSKDSSSEQYHRETPTLDDKERSSVMYSTSKSALTTGRDLSASSQLLLAKALASQNSPSHSGITAEAASSLFPLNPMSVHMPTVGSQLKYALDSKTTNDGADRPQHYGSLSPSPNSHSSSRSEISPGEEREMLVGFPRVQWSPQSKGGIMENDNNSNMGNNWTFSMFYPEGIDGLSVDGRKVTSLSRTHSRLPIVHAPVNREQICKPMVRSDGHTVYRCPFCSKDFLSFSDINRHMDFHEDIRPYKCQYCDYFARTNSQLKVHMMRHQGIREYCCKLCSYKGVTQSDLNRHMKSQIHGLKSRNECPHCGEGFVTSKNLEKHLDGNCIIKVQQQQNGIVCP</sequence>
<evidence type="ECO:0000313" key="14">
    <source>
        <dbReference type="EMBL" id="KAL3836434.1"/>
    </source>
</evidence>
<evidence type="ECO:0000256" key="6">
    <source>
        <dbReference type="ARBA" id="ARBA00022833"/>
    </source>
</evidence>
<evidence type="ECO:0000256" key="3">
    <source>
        <dbReference type="ARBA" id="ARBA00022723"/>
    </source>
</evidence>
<feature type="domain" description="C2H2-type" evidence="13">
    <location>
        <begin position="395"/>
        <end position="418"/>
    </location>
</feature>
<keyword evidence="5 11" id="KW-0863">Zinc-finger</keyword>
<feature type="compositionally biased region" description="Low complexity" evidence="12">
    <location>
        <begin position="737"/>
        <end position="749"/>
    </location>
</feature>
<comment type="caution">
    <text evidence="14">The sequence shown here is derived from an EMBL/GenBank/DDBJ whole genome shotgun (WGS) entry which is preliminary data.</text>
</comment>
<feature type="region of interest" description="Disordered" evidence="12">
    <location>
        <begin position="876"/>
        <end position="1011"/>
    </location>
</feature>
<evidence type="ECO:0000256" key="1">
    <source>
        <dbReference type="ARBA" id="ARBA00004123"/>
    </source>
</evidence>
<evidence type="ECO:0000256" key="12">
    <source>
        <dbReference type="SAM" id="MobiDB-lite"/>
    </source>
</evidence>
<feature type="region of interest" description="Disordered" evidence="12">
    <location>
        <begin position="1"/>
        <end position="86"/>
    </location>
</feature>
<feature type="compositionally biased region" description="Basic and acidic residues" evidence="12">
    <location>
        <begin position="971"/>
        <end position="999"/>
    </location>
</feature>
<feature type="domain" description="C2H2-type" evidence="13">
    <location>
        <begin position="679"/>
        <end position="707"/>
    </location>
</feature>
<dbReference type="InterPro" id="IPR013087">
    <property type="entry name" value="Znf_C2H2_type"/>
</dbReference>
<dbReference type="InterPro" id="IPR050329">
    <property type="entry name" value="GLI_C2H2-zinc-finger"/>
</dbReference>
<dbReference type="SUPFAM" id="SSF57667">
    <property type="entry name" value="beta-beta-alpha zinc fingers"/>
    <property type="match status" value="5"/>
</dbReference>
<feature type="domain" description="C2H2-type" evidence="13">
    <location>
        <begin position="777"/>
        <end position="804"/>
    </location>
</feature>
<comment type="similarity">
    <text evidence="2">Belongs to the krueppel C2H2-type zinc-finger protein family.</text>
</comment>
<dbReference type="GO" id="GO:0000976">
    <property type="term" value="F:transcription cis-regulatory region binding"/>
    <property type="evidence" value="ECO:0007669"/>
    <property type="project" value="UniProtKB-ARBA"/>
</dbReference>
<feature type="region of interest" description="Disordered" evidence="12">
    <location>
        <begin position="526"/>
        <end position="548"/>
    </location>
</feature>
<evidence type="ECO:0000313" key="15">
    <source>
        <dbReference type="Proteomes" id="UP001634394"/>
    </source>
</evidence>
<feature type="compositionally biased region" description="Low complexity" evidence="12">
    <location>
        <begin position="926"/>
        <end position="935"/>
    </location>
</feature>
<feature type="compositionally biased region" description="Basic and acidic residues" evidence="12">
    <location>
        <begin position="76"/>
        <end position="86"/>
    </location>
</feature>
<dbReference type="FunFam" id="3.30.160.60:FF:000075">
    <property type="entry name" value="Putative zinc finger protein 536"/>
    <property type="match status" value="1"/>
</dbReference>
<evidence type="ECO:0000256" key="2">
    <source>
        <dbReference type="ARBA" id="ARBA00006991"/>
    </source>
</evidence>
<dbReference type="GO" id="GO:0045944">
    <property type="term" value="P:positive regulation of transcription by RNA polymerase II"/>
    <property type="evidence" value="ECO:0007669"/>
    <property type="project" value="UniProtKB-ARBA"/>
</dbReference>
<dbReference type="EMBL" id="JBJQND010000018">
    <property type="protein sequence ID" value="KAL3836434.1"/>
    <property type="molecule type" value="Genomic_DNA"/>
</dbReference>
<dbReference type="Pfam" id="PF00096">
    <property type="entry name" value="zf-C2H2"/>
    <property type="match status" value="3"/>
</dbReference>